<dbReference type="KEGG" id="blr:BRLA_c024250"/>
<dbReference type="InterPro" id="IPR004995">
    <property type="entry name" value="Spore_Ger"/>
</dbReference>
<dbReference type="Proteomes" id="UP000005850">
    <property type="component" value="Chromosome"/>
</dbReference>
<feature type="transmembrane region" description="Helical" evidence="4">
    <location>
        <begin position="348"/>
        <end position="367"/>
    </location>
</feature>
<organism evidence="5 6">
    <name type="scientific">Brevibacillus laterosporus LMG 15441</name>
    <dbReference type="NCBI Taxonomy" id="1042163"/>
    <lineage>
        <taxon>Bacteria</taxon>
        <taxon>Bacillati</taxon>
        <taxon>Bacillota</taxon>
        <taxon>Bacilli</taxon>
        <taxon>Bacillales</taxon>
        <taxon>Paenibacillaceae</taxon>
        <taxon>Brevibacillus</taxon>
    </lineage>
</organism>
<dbReference type="RefSeq" id="WP_003337676.1">
    <property type="nucleotide sequence ID" value="NZ_CP007806.1"/>
</dbReference>
<evidence type="ECO:0000256" key="2">
    <source>
        <dbReference type="ARBA" id="ARBA00023136"/>
    </source>
</evidence>
<comment type="similarity">
    <text evidence="1">Belongs to the GerABKA family.</text>
</comment>
<feature type="region of interest" description="Disordered" evidence="3">
    <location>
        <begin position="471"/>
        <end position="491"/>
    </location>
</feature>
<evidence type="ECO:0000313" key="6">
    <source>
        <dbReference type="Proteomes" id="UP000005850"/>
    </source>
</evidence>
<keyword evidence="4" id="KW-0812">Transmembrane</keyword>
<keyword evidence="6" id="KW-1185">Reference proteome</keyword>
<dbReference type="AlphaFoldDB" id="A0A075RB70"/>
<dbReference type="PIRSF" id="PIRSF005690">
    <property type="entry name" value="GerBA"/>
    <property type="match status" value="1"/>
</dbReference>
<dbReference type="GO" id="GO:0009847">
    <property type="term" value="P:spore germination"/>
    <property type="evidence" value="ECO:0007669"/>
    <property type="project" value="InterPro"/>
</dbReference>
<dbReference type="PANTHER" id="PTHR22550">
    <property type="entry name" value="SPORE GERMINATION PROTEIN"/>
    <property type="match status" value="1"/>
</dbReference>
<dbReference type="PANTHER" id="PTHR22550:SF16">
    <property type="entry name" value="SPORE GERMINATION PROTEIN"/>
    <property type="match status" value="1"/>
</dbReference>
<gene>
    <name evidence="5" type="primary">gerBA_3</name>
    <name evidence="5" type="ORF">BRLA_c024250</name>
</gene>
<dbReference type="GO" id="GO:0016020">
    <property type="term" value="C:membrane"/>
    <property type="evidence" value="ECO:0007669"/>
    <property type="project" value="InterPro"/>
</dbReference>
<evidence type="ECO:0000256" key="1">
    <source>
        <dbReference type="ARBA" id="ARBA00005278"/>
    </source>
</evidence>
<feature type="transmembrane region" description="Helical" evidence="4">
    <location>
        <begin position="373"/>
        <end position="391"/>
    </location>
</feature>
<evidence type="ECO:0000313" key="5">
    <source>
        <dbReference type="EMBL" id="AIG26745.1"/>
    </source>
</evidence>
<dbReference type="eggNOG" id="COG0697">
    <property type="taxonomic scope" value="Bacteria"/>
</dbReference>
<keyword evidence="2 4" id="KW-0472">Membrane</keyword>
<keyword evidence="4" id="KW-1133">Transmembrane helix</keyword>
<reference evidence="5 6" key="1">
    <citation type="journal article" date="2011" name="J. Bacteriol.">
        <title>Genome sequence of Brevibacillus laterosporus LMG 15441, a pathogen of invertebrates.</title>
        <authorList>
            <person name="Djukic M."/>
            <person name="Poehlein A."/>
            <person name="Thurmer A."/>
            <person name="Daniel R."/>
        </authorList>
    </citation>
    <scope>NUCLEOTIDE SEQUENCE [LARGE SCALE GENOMIC DNA]</scope>
    <source>
        <strain evidence="5 6">LMG 15441</strain>
    </source>
</reference>
<proteinExistence type="inferred from homology"/>
<dbReference type="EMBL" id="CP007806">
    <property type="protein sequence ID" value="AIG26745.1"/>
    <property type="molecule type" value="Genomic_DNA"/>
</dbReference>
<feature type="transmembrane region" description="Helical" evidence="4">
    <location>
        <begin position="403"/>
        <end position="428"/>
    </location>
</feature>
<feature type="transmembrane region" description="Helical" evidence="4">
    <location>
        <begin position="281"/>
        <end position="303"/>
    </location>
</feature>
<sequence>MPEQYGKVSEQLSDNTQRLKSIFSDAPDLVYRSIESPHADETMLVYFEGLIDMNSINNDVLRPLIESLSMTEGSLPISVGKIETESDMEQIEKLLLDGKSVLFLSGSTEAYILDTSGWPQRSIADPSIETSILGSHQGFVETGSQNIALIRRYIPNRELKIKQVKAGARCPVNLSIMYLQDVAAPEVLQELVQRIEGLDIDCIINTGELIELIEDSAFSPFPQLLVTERADSAASHILQGRYVVIVDRSPSVLVGPVSFVSFFQSVDDYNMRWIYASFIRLLRFFAFFVALFLPAIYISFITFNYEVIPIKLILSVAESRERVPFHPLLEAFIMEVTLEMMREAGIRLPAPIGQTVGLVGGIIIGQTAVQAGIVSNIMVIVVASTAIASFIMPNYDMGTAIRFLRFPMMLTAFLYGFIGIVSGGMLLVSHLTSLTSLGVSYGSPLAPIRFPDLKDTFVRFPLWLMRRRPAGSHPKQLRRQANNKPGGGNSS</sequence>
<dbReference type="HOGENOM" id="CLU_021639_4_1_9"/>
<dbReference type="STRING" id="1042163.BRLA_c024250"/>
<name>A0A075RB70_BRELA</name>
<accession>A0A075RB70</accession>
<dbReference type="InterPro" id="IPR050768">
    <property type="entry name" value="UPF0353/GerABKA_families"/>
</dbReference>
<evidence type="ECO:0000256" key="4">
    <source>
        <dbReference type="SAM" id="Phobius"/>
    </source>
</evidence>
<protein>
    <submittedName>
        <fullName evidence="5">Spore germination protein B1</fullName>
    </submittedName>
</protein>
<evidence type="ECO:0000256" key="3">
    <source>
        <dbReference type="SAM" id="MobiDB-lite"/>
    </source>
</evidence>
<dbReference type="Pfam" id="PF03323">
    <property type="entry name" value="GerA"/>
    <property type="match status" value="1"/>
</dbReference>